<gene>
    <name evidence="2" type="primary">Vigan.04G129200</name>
    <name evidence="2" type="ORF">VIGAN_04129200</name>
</gene>
<protein>
    <recommendedName>
        <fullName evidence="1">Transposase-associated domain-containing protein</fullName>
    </recommendedName>
</protein>
<feature type="non-terminal residue" evidence="2">
    <location>
        <position position="94"/>
    </location>
</feature>
<organism evidence="2 3">
    <name type="scientific">Vigna angularis var. angularis</name>
    <dbReference type="NCBI Taxonomy" id="157739"/>
    <lineage>
        <taxon>Eukaryota</taxon>
        <taxon>Viridiplantae</taxon>
        <taxon>Streptophyta</taxon>
        <taxon>Embryophyta</taxon>
        <taxon>Tracheophyta</taxon>
        <taxon>Spermatophyta</taxon>
        <taxon>Magnoliopsida</taxon>
        <taxon>eudicotyledons</taxon>
        <taxon>Gunneridae</taxon>
        <taxon>Pentapetalae</taxon>
        <taxon>rosids</taxon>
        <taxon>fabids</taxon>
        <taxon>Fabales</taxon>
        <taxon>Fabaceae</taxon>
        <taxon>Papilionoideae</taxon>
        <taxon>50 kb inversion clade</taxon>
        <taxon>NPAAA clade</taxon>
        <taxon>indigoferoid/millettioid clade</taxon>
        <taxon>Phaseoleae</taxon>
        <taxon>Vigna</taxon>
    </lineage>
</organism>
<name>A0A0S3RU57_PHAAN</name>
<dbReference type="Proteomes" id="UP000291084">
    <property type="component" value="Chromosome 4"/>
</dbReference>
<dbReference type="OrthoDB" id="1422816at2759"/>
<dbReference type="EMBL" id="AP015037">
    <property type="protein sequence ID" value="BAT84029.1"/>
    <property type="molecule type" value="Genomic_DNA"/>
</dbReference>
<evidence type="ECO:0000259" key="1">
    <source>
        <dbReference type="Pfam" id="PF13963"/>
    </source>
</evidence>
<evidence type="ECO:0000313" key="3">
    <source>
        <dbReference type="Proteomes" id="UP000291084"/>
    </source>
</evidence>
<feature type="domain" description="Transposase-associated" evidence="1">
    <location>
        <begin position="3"/>
        <end position="78"/>
    </location>
</feature>
<dbReference type="AlphaFoldDB" id="A0A0S3RU57"/>
<evidence type="ECO:0000313" key="2">
    <source>
        <dbReference type="EMBL" id="BAT84029.1"/>
    </source>
</evidence>
<reference evidence="2 3" key="1">
    <citation type="journal article" date="2015" name="Sci. Rep.">
        <title>The power of single molecule real-time sequencing technology in the de novo assembly of a eukaryotic genome.</title>
        <authorList>
            <person name="Sakai H."/>
            <person name="Naito K."/>
            <person name="Ogiso-Tanaka E."/>
            <person name="Takahashi Y."/>
            <person name="Iseki K."/>
            <person name="Muto C."/>
            <person name="Satou K."/>
            <person name="Teruya K."/>
            <person name="Shiroma A."/>
            <person name="Shimoji M."/>
            <person name="Hirano T."/>
            <person name="Itoh T."/>
            <person name="Kaga A."/>
            <person name="Tomooka N."/>
        </authorList>
    </citation>
    <scope>NUCLEOTIDE SEQUENCE [LARGE SCALE GENOMIC DNA]</scope>
    <source>
        <strain evidence="3">cv. Shumari</strain>
    </source>
</reference>
<dbReference type="Pfam" id="PF13963">
    <property type="entry name" value="Transpos_assoc"/>
    <property type="match status" value="1"/>
</dbReference>
<keyword evidence="3" id="KW-1185">Reference proteome</keyword>
<sequence>MDRNWINLPRISAEYERGVEEFIQFAQRNEGRTDDEVKFRCPCVNCLNGRKLNATQIREHLICDGFLRCYTTWIWHGEEMDFPTDSQSVNVTDS</sequence>
<proteinExistence type="predicted"/>
<accession>A0A0S3RU57</accession>
<dbReference type="InterPro" id="IPR029480">
    <property type="entry name" value="Transpos_assoc"/>
</dbReference>